<sequence length="162" mass="18038">MGYSAGVEREVQVREVEELTGRSGTTRFVLRDDDATEYTTFRDRIGKEAMRFRGKRARIEFHEEERRGFHNVYLDGIGPAPEPSGPDGADGPPPGGGRAAQPADESAWDTAVEAAPWILGTREPEEAVAPEELYERLHPFKELVADDIRKAGAEDDEPDRRS</sequence>
<dbReference type="EMBL" id="VFPA01000001">
    <property type="protein sequence ID" value="TQM14368.1"/>
    <property type="molecule type" value="Genomic_DNA"/>
</dbReference>
<protein>
    <submittedName>
        <fullName evidence="2">Uncharacterized protein</fullName>
    </submittedName>
</protein>
<evidence type="ECO:0000313" key="3">
    <source>
        <dbReference type="Proteomes" id="UP000315677"/>
    </source>
</evidence>
<dbReference type="AlphaFoldDB" id="A0A543DYG8"/>
<dbReference type="Proteomes" id="UP000315677">
    <property type="component" value="Unassembled WGS sequence"/>
</dbReference>
<organism evidence="2 3">
    <name type="scientific">Pseudonocardia kunmingensis</name>
    <dbReference type="NCBI Taxonomy" id="630975"/>
    <lineage>
        <taxon>Bacteria</taxon>
        <taxon>Bacillati</taxon>
        <taxon>Actinomycetota</taxon>
        <taxon>Actinomycetes</taxon>
        <taxon>Pseudonocardiales</taxon>
        <taxon>Pseudonocardiaceae</taxon>
        <taxon>Pseudonocardia</taxon>
    </lineage>
</organism>
<gene>
    <name evidence="2" type="ORF">FB558_1130</name>
</gene>
<keyword evidence="3" id="KW-1185">Reference proteome</keyword>
<proteinExistence type="predicted"/>
<reference evidence="2 3" key="1">
    <citation type="submission" date="2019-06" db="EMBL/GenBank/DDBJ databases">
        <title>Sequencing the genomes of 1000 actinobacteria strains.</title>
        <authorList>
            <person name="Klenk H.-P."/>
        </authorList>
    </citation>
    <scope>NUCLEOTIDE SEQUENCE [LARGE SCALE GENOMIC DNA]</scope>
    <source>
        <strain evidence="2 3">DSM 45301</strain>
    </source>
</reference>
<feature type="region of interest" description="Disordered" evidence="1">
    <location>
        <begin position="72"/>
        <end position="111"/>
    </location>
</feature>
<evidence type="ECO:0000256" key="1">
    <source>
        <dbReference type="SAM" id="MobiDB-lite"/>
    </source>
</evidence>
<comment type="caution">
    <text evidence="2">The sequence shown here is derived from an EMBL/GenBank/DDBJ whole genome shotgun (WGS) entry which is preliminary data.</text>
</comment>
<name>A0A543DYG8_9PSEU</name>
<accession>A0A543DYG8</accession>
<evidence type="ECO:0000313" key="2">
    <source>
        <dbReference type="EMBL" id="TQM14368.1"/>
    </source>
</evidence>